<dbReference type="Proteomes" id="UP000807504">
    <property type="component" value="Unassembled WGS sequence"/>
</dbReference>
<evidence type="ECO:0000313" key="7">
    <source>
        <dbReference type="EMBL" id="KAF8771274.1"/>
    </source>
</evidence>
<dbReference type="SUPFAM" id="SSF54236">
    <property type="entry name" value="Ubiquitin-like"/>
    <property type="match status" value="1"/>
</dbReference>
<dbReference type="InterPro" id="IPR004241">
    <property type="entry name" value="Atg8-like"/>
</dbReference>
<reference evidence="7" key="1">
    <citation type="journal article" date="2020" name="bioRxiv">
        <title>Chromosome-level reference genome of the European wasp spider Argiope bruennichi: a resource for studies on range expansion and evolutionary adaptation.</title>
        <authorList>
            <person name="Sheffer M.M."/>
            <person name="Hoppe A."/>
            <person name="Krehenwinkel H."/>
            <person name="Uhl G."/>
            <person name="Kuss A.W."/>
            <person name="Jensen L."/>
            <person name="Jensen C."/>
            <person name="Gillespie R.G."/>
            <person name="Hoff K.J."/>
            <person name="Prost S."/>
        </authorList>
    </citation>
    <scope>NUCLEOTIDE SEQUENCE</scope>
</reference>
<keyword evidence="4 5" id="KW-0449">Lipoprotein</keyword>
<sequence>MSFQEEMSESRRRETVKLLMKKAPDRVPVVITRMSSASNLPPLKPSKFLLRNDMLAIHLFNLIRCKLNLMPEESIYLTTNGIMISPSMHICELYKEGHDEDGILYIKYGSENVFG</sequence>
<evidence type="ECO:0000256" key="4">
    <source>
        <dbReference type="ARBA" id="ARBA00023288"/>
    </source>
</evidence>
<dbReference type="GO" id="GO:0016020">
    <property type="term" value="C:membrane"/>
    <property type="evidence" value="ECO:0007669"/>
    <property type="project" value="UniProtKB-SubCell"/>
</dbReference>
<dbReference type="Pfam" id="PF02991">
    <property type="entry name" value="ATG8"/>
    <property type="match status" value="1"/>
</dbReference>
<keyword evidence="8" id="KW-1185">Reference proteome</keyword>
<name>A0A8T0EHY2_ARGBR</name>
<comment type="caution">
    <text evidence="7">The sequence shown here is derived from an EMBL/GenBank/DDBJ whole genome shotgun (WGS) entry which is preliminary data.</text>
</comment>
<evidence type="ECO:0000256" key="6">
    <source>
        <dbReference type="RuleBase" id="RU004384"/>
    </source>
</evidence>
<reference evidence="7" key="2">
    <citation type="submission" date="2020-06" db="EMBL/GenBank/DDBJ databases">
        <authorList>
            <person name="Sheffer M."/>
        </authorList>
    </citation>
    <scope>NUCLEOTIDE SEQUENCE</scope>
</reference>
<dbReference type="GO" id="GO:0006914">
    <property type="term" value="P:autophagy"/>
    <property type="evidence" value="ECO:0007669"/>
    <property type="project" value="UniProtKB-KW"/>
</dbReference>
<evidence type="ECO:0000256" key="2">
    <source>
        <dbReference type="ARBA" id="ARBA00007293"/>
    </source>
</evidence>
<gene>
    <name evidence="7" type="ORF">HNY73_018713</name>
</gene>
<dbReference type="EMBL" id="JABXBU010002228">
    <property type="protein sequence ID" value="KAF8771274.1"/>
    <property type="molecule type" value="Genomic_DNA"/>
</dbReference>
<comment type="similarity">
    <text evidence="2 6">Belongs to the ATG8 family.</text>
</comment>
<dbReference type="AlphaFoldDB" id="A0A8T0EHY2"/>
<dbReference type="Gene3D" id="3.10.20.90">
    <property type="entry name" value="Phosphatidylinositol 3-kinase Catalytic Subunit, Chain A, domain 1"/>
    <property type="match status" value="1"/>
</dbReference>
<keyword evidence="3" id="KW-0472">Membrane</keyword>
<organism evidence="7 8">
    <name type="scientific">Argiope bruennichi</name>
    <name type="common">Wasp spider</name>
    <name type="synonym">Aranea bruennichi</name>
    <dbReference type="NCBI Taxonomy" id="94029"/>
    <lineage>
        <taxon>Eukaryota</taxon>
        <taxon>Metazoa</taxon>
        <taxon>Ecdysozoa</taxon>
        <taxon>Arthropoda</taxon>
        <taxon>Chelicerata</taxon>
        <taxon>Arachnida</taxon>
        <taxon>Araneae</taxon>
        <taxon>Araneomorphae</taxon>
        <taxon>Entelegynae</taxon>
        <taxon>Araneoidea</taxon>
        <taxon>Araneidae</taxon>
        <taxon>Argiope</taxon>
    </lineage>
</organism>
<dbReference type="InterPro" id="IPR029071">
    <property type="entry name" value="Ubiquitin-like_domsf"/>
</dbReference>
<evidence type="ECO:0000256" key="3">
    <source>
        <dbReference type="ARBA" id="ARBA00023136"/>
    </source>
</evidence>
<protein>
    <submittedName>
        <fullName evidence="7">Microtubule-associated proteins 1A/1B light like protein</fullName>
    </submittedName>
</protein>
<evidence type="ECO:0000313" key="8">
    <source>
        <dbReference type="Proteomes" id="UP000807504"/>
    </source>
</evidence>
<evidence type="ECO:0000256" key="1">
    <source>
        <dbReference type="ARBA" id="ARBA00004370"/>
    </source>
</evidence>
<proteinExistence type="inferred from homology"/>
<dbReference type="PANTHER" id="PTHR10969">
    <property type="entry name" value="MICROTUBULE-ASSOCIATED PROTEINS 1A/1B LIGHT CHAIN 3-RELATED"/>
    <property type="match status" value="1"/>
</dbReference>
<comment type="subcellular location">
    <subcellularLocation>
        <location evidence="1">Membrane</location>
    </subcellularLocation>
</comment>
<accession>A0A8T0EHY2</accession>
<keyword evidence="6" id="KW-0072">Autophagy</keyword>
<dbReference type="OrthoDB" id="6738456at2759"/>
<feature type="lipid moiety-binding region" description="Phosphatidylserine amidated glycine; alternate" evidence="5">
    <location>
        <position position="115"/>
    </location>
</feature>
<evidence type="ECO:0000256" key="5">
    <source>
        <dbReference type="PIRSR" id="PIRSR604241-50"/>
    </source>
</evidence>